<evidence type="ECO:0000256" key="6">
    <source>
        <dbReference type="ARBA" id="ARBA00023136"/>
    </source>
</evidence>
<feature type="transmembrane region" description="Helical" evidence="7">
    <location>
        <begin position="6"/>
        <end position="25"/>
    </location>
</feature>
<dbReference type="InterPro" id="IPR000515">
    <property type="entry name" value="MetI-like"/>
</dbReference>
<accession>A0A1H7IDR2</accession>
<comment type="subcellular location">
    <subcellularLocation>
        <location evidence="1 7">Cell membrane</location>
        <topology evidence="1 7">Multi-pass membrane protein</topology>
    </subcellularLocation>
</comment>
<evidence type="ECO:0000313" key="10">
    <source>
        <dbReference type="Proteomes" id="UP000199081"/>
    </source>
</evidence>
<keyword evidence="4 7" id="KW-0812">Transmembrane</keyword>
<dbReference type="PANTHER" id="PTHR43227:SF11">
    <property type="entry name" value="BLL4140 PROTEIN"/>
    <property type="match status" value="1"/>
</dbReference>
<dbReference type="Pfam" id="PF00528">
    <property type="entry name" value="BPD_transp_1"/>
    <property type="match status" value="1"/>
</dbReference>
<keyword evidence="6 7" id="KW-0472">Membrane</keyword>
<keyword evidence="5 7" id="KW-1133">Transmembrane helix</keyword>
<comment type="similarity">
    <text evidence="7">Belongs to the binding-protein-dependent transport system permease family.</text>
</comment>
<keyword evidence="10" id="KW-1185">Reference proteome</keyword>
<dbReference type="Gene3D" id="1.10.3720.10">
    <property type="entry name" value="MetI-like"/>
    <property type="match status" value="1"/>
</dbReference>
<sequence>MSRFYYTDSGFVMFLLKALSVNIYLTKERLKVITMESAKVIDVEKQSQIKARQKQMPKKKLTWKIIKQQKLLIIMSIPFVVWLAIFAYTPLLGWIVAFQDYRPQNGFLGSDWVGLQHFTALFNDSLFYRALRNTIGMGGLGLIFGTGTAISFALLLNELRFTRFKKFTQTVSYLPHFVSWVVVANLVTTMLSNTGVVNNILQFLNLTDSPINFMARPDMFWGIVTGAEVWKSTGWNAIIYLAAMTSISEEMYEAAHVDGANRFQKMWHITLPSIKPIIIILMIMSIGNIINIGFERQMLLGNNIVADAAIVIEKYALDYGIGMFRYSFGTAIGIFKSVISIVLIFTFNTIAKKTSDISII</sequence>
<evidence type="ECO:0000259" key="8">
    <source>
        <dbReference type="PROSITE" id="PS50928"/>
    </source>
</evidence>
<evidence type="ECO:0000256" key="4">
    <source>
        <dbReference type="ARBA" id="ARBA00022692"/>
    </source>
</evidence>
<feature type="transmembrane region" description="Helical" evidence="7">
    <location>
        <begin position="326"/>
        <end position="347"/>
    </location>
</feature>
<evidence type="ECO:0000313" key="9">
    <source>
        <dbReference type="EMBL" id="SEK60599.1"/>
    </source>
</evidence>
<evidence type="ECO:0000256" key="5">
    <source>
        <dbReference type="ARBA" id="ARBA00022989"/>
    </source>
</evidence>
<feature type="transmembrane region" description="Helical" evidence="7">
    <location>
        <begin position="135"/>
        <end position="156"/>
    </location>
</feature>
<dbReference type="GO" id="GO:0005886">
    <property type="term" value="C:plasma membrane"/>
    <property type="evidence" value="ECO:0007669"/>
    <property type="project" value="UniProtKB-SubCell"/>
</dbReference>
<dbReference type="PANTHER" id="PTHR43227">
    <property type="entry name" value="BLL4140 PROTEIN"/>
    <property type="match status" value="1"/>
</dbReference>
<dbReference type="AlphaFoldDB" id="A0A1H7IDR2"/>
<feature type="transmembrane region" description="Helical" evidence="7">
    <location>
        <begin position="71"/>
        <end position="97"/>
    </location>
</feature>
<dbReference type="GO" id="GO:0055085">
    <property type="term" value="P:transmembrane transport"/>
    <property type="evidence" value="ECO:0007669"/>
    <property type="project" value="InterPro"/>
</dbReference>
<feature type="transmembrane region" description="Helical" evidence="7">
    <location>
        <begin position="274"/>
        <end position="294"/>
    </location>
</feature>
<evidence type="ECO:0000256" key="1">
    <source>
        <dbReference type="ARBA" id="ARBA00004651"/>
    </source>
</evidence>
<feature type="domain" description="ABC transmembrane type-1" evidence="8">
    <location>
        <begin position="131"/>
        <end position="347"/>
    </location>
</feature>
<protein>
    <submittedName>
        <fullName evidence="9">Putative aldouronate transport system permease protein</fullName>
    </submittedName>
</protein>
<evidence type="ECO:0000256" key="3">
    <source>
        <dbReference type="ARBA" id="ARBA00022475"/>
    </source>
</evidence>
<evidence type="ECO:0000256" key="2">
    <source>
        <dbReference type="ARBA" id="ARBA00022448"/>
    </source>
</evidence>
<dbReference type="CDD" id="cd06261">
    <property type="entry name" value="TM_PBP2"/>
    <property type="match status" value="1"/>
</dbReference>
<name>A0A1H7IDR2_9LACT</name>
<dbReference type="STRING" id="426702.SAMN04488099_10497"/>
<organism evidence="9 10">
    <name type="scientific">Alkalibacterium pelagium</name>
    <dbReference type="NCBI Taxonomy" id="426702"/>
    <lineage>
        <taxon>Bacteria</taxon>
        <taxon>Bacillati</taxon>
        <taxon>Bacillota</taxon>
        <taxon>Bacilli</taxon>
        <taxon>Lactobacillales</taxon>
        <taxon>Carnobacteriaceae</taxon>
        <taxon>Alkalibacterium</taxon>
    </lineage>
</organism>
<keyword evidence="2 7" id="KW-0813">Transport</keyword>
<gene>
    <name evidence="9" type="ORF">SAMN04488099_10497</name>
</gene>
<dbReference type="InterPro" id="IPR035906">
    <property type="entry name" value="MetI-like_sf"/>
</dbReference>
<dbReference type="EMBL" id="FNZU01000004">
    <property type="protein sequence ID" value="SEK60599.1"/>
    <property type="molecule type" value="Genomic_DNA"/>
</dbReference>
<keyword evidence="3" id="KW-1003">Cell membrane</keyword>
<reference evidence="10" key="1">
    <citation type="submission" date="2016-10" db="EMBL/GenBank/DDBJ databases">
        <authorList>
            <person name="Varghese N."/>
            <person name="Submissions S."/>
        </authorList>
    </citation>
    <scope>NUCLEOTIDE SEQUENCE [LARGE SCALE GENOMIC DNA]</scope>
    <source>
        <strain evidence="10">DSM 19183</strain>
    </source>
</reference>
<dbReference type="InterPro" id="IPR050809">
    <property type="entry name" value="UgpAE/MalFG_permease"/>
</dbReference>
<proteinExistence type="inferred from homology"/>
<dbReference type="PROSITE" id="PS50928">
    <property type="entry name" value="ABC_TM1"/>
    <property type="match status" value="1"/>
</dbReference>
<dbReference type="Proteomes" id="UP000199081">
    <property type="component" value="Unassembled WGS sequence"/>
</dbReference>
<dbReference type="SUPFAM" id="SSF161098">
    <property type="entry name" value="MetI-like"/>
    <property type="match status" value="1"/>
</dbReference>
<evidence type="ECO:0000256" key="7">
    <source>
        <dbReference type="RuleBase" id="RU363032"/>
    </source>
</evidence>